<dbReference type="InterPro" id="IPR000086">
    <property type="entry name" value="NUDIX_hydrolase_dom"/>
</dbReference>
<dbReference type="EMBL" id="BAAAJK010000040">
    <property type="protein sequence ID" value="GAA1398553.1"/>
    <property type="molecule type" value="Genomic_DNA"/>
</dbReference>
<dbReference type="PANTHER" id="PTHR11839">
    <property type="entry name" value="UDP/ADP-SUGAR PYROPHOSPHATASE"/>
    <property type="match status" value="1"/>
</dbReference>
<dbReference type="Gene3D" id="3.90.79.10">
    <property type="entry name" value="Nucleoside Triphosphate Pyrophosphohydrolase"/>
    <property type="match status" value="1"/>
</dbReference>
<sequence>MTRPGEHDFPVRSATDIYSGRVMALRSDRVVMPGGRVATREILEHPGAVAVLAVDDDRRVRMLHQYRHAVRRRLWELPAGLLDVAGEDPVVTAGRELTEEAGLSAADWAVLLDVVPSPGFSDESVRIFLARGLTEQPRPVLRDDEEADLELRWIPIDEAVAMVFAGEIVNAVTCAGLLAAGAVLAGDAEPRPVGTEWVDRPERFARRRDGD</sequence>
<dbReference type="Proteomes" id="UP001501414">
    <property type="component" value="Unassembled WGS sequence"/>
</dbReference>
<dbReference type="RefSeq" id="WP_344027281.1">
    <property type="nucleotide sequence ID" value="NZ_BAAAJK010000040.1"/>
</dbReference>
<name>A0ABP4IWG3_9PSEU</name>
<gene>
    <name evidence="3" type="ORF">GCM10009613_52910</name>
</gene>
<organism evidence="3 4">
    <name type="scientific">Pseudonocardia kongjuensis</name>
    <dbReference type="NCBI Taxonomy" id="102227"/>
    <lineage>
        <taxon>Bacteria</taxon>
        <taxon>Bacillati</taxon>
        <taxon>Actinomycetota</taxon>
        <taxon>Actinomycetes</taxon>
        <taxon>Pseudonocardiales</taxon>
        <taxon>Pseudonocardiaceae</taxon>
        <taxon>Pseudonocardia</taxon>
    </lineage>
</organism>
<accession>A0ABP4IWG3</accession>
<dbReference type="InterPro" id="IPR015797">
    <property type="entry name" value="NUDIX_hydrolase-like_dom_sf"/>
</dbReference>
<evidence type="ECO:0000256" key="1">
    <source>
        <dbReference type="ARBA" id="ARBA00022801"/>
    </source>
</evidence>
<dbReference type="PROSITE" id="PS51462">
    <property type="entry name" value="NUDIX"/>
    <property type="match status" value="1"/>
</dbReference>
<reference evidence="4" key="1">
    <citation type="journal article" date="2019" name="Int. J. Syst. Evol. Microbiol.">
        <title>The Global Catalogue of Microorganisms (GCM) 10K type strain sequencing project: providing services to taxonomists for standard genome sequencing and annotation.</title>
        <authorList>
            <consortium name="The Broad Institute Genomics Platform"/>
            <consortium name="The Broad Institute Genome Sequencing Center for Infectious Disease"/>
            <person name="Wu L."/>
            <person name="Ma J."/>
        </authorList>
    </citation>
    <scope>NUCLEOTIDE SEQUENCE [LARGE SCALE GENOMIC DNA]</scope>
    <source>
        <strain evidence="4">JCM 11896</strain>
    </source>
</reference>
<evidence type="ECO:0000313" key="3">
    <source>
        <dbReference type="EMBL" id="GAA1398553.1"/>
    </source>
</evidence>
<evidence type="ECO:0000313" key="4">
    <source>
        <dbReference type="Proteomes" id="UP001501414"/>
    </source>
</evidence>
<comment type="caution">
    <text evidence="3">The sequence shown here is derived from an EMBL/GenBank/DDBJ whole genome shotgun (WGS) entry which is preliminary data.</text>
</comment>
<keyword evidence="1" id="KW-0378">Hydrolase</keyword>
<evidence type="ECO:0000259" key="2">
    <source>
        <dbReference type="PROSITE" id="PS51462"/>
    </source>
</evidence>
<dbReference type="CDD" id="cd24158">
    <property type="entry name" value="NUDIX_ADPRase_Rv1700"/>
    <property type="match status" value="1"/>
</dbReference>
<dbReference type="SUPFAM" id="SSF55811">
    <property type="entry name" value="Nudix"/>
    <property type="match status" value="1"/>
</dbReference>
<feature type="domain" description="Nudix hydrolase" evidence="2">
    <location>
        <begin position="43"/>
        <end position="176"/>
    </location>
</feature>
<proteinExistence type="predicted"/>
<dbReference type="PANTHER" id="PTHR11839:SF31">
    <property type="entry name" value="ADP-RIBOSE PYROPHOSPHATASE"/>
    <property type="match status" value="1"/>
</dbReference>
<protein>
    <submittedName>
        <fullName evidence="3">NUDIX domain-containing protein</fullName>
    </submittedName>
</protein>
<dbReference type="Pfam" id="PF00293">
    <property type="entry name" value="NUDIX"/>
    <property type="match status" value="1"/>
</dbReference>
<keyword evidence="4" id="KW-1185">Reference proteome</keyword>